<name>A0A8H5X3K7_FUSCI</name>
<reference evidence="3 4" key="2">
    <citation type="submission" date="2020-05" db="EMBL/GenBank/DDBJ databases">
        <title>Identification and distribution of gene clusters putatively required for synthesis of sphingolipid metabolism inhibitors in phylogenetically diverse species of the filamentous fungus Fusarium.</title>
        <authorList>
            <person name="Kim H.-S."/>
            <person name="Busman M."/>
            <person name="Brown D.W."/>
            <person name="Divon H."/>
            <person name="Uhlig S."/>
            <person name="Proctor R.H."/>
        </authorList>
    </citation>
    <scope>NUCLEOTIDE SEQUENCE [LARGE SCALE GENOMIC DNA]</scope>
    <source>
        <strain evidence="3 4">NRRL 25331</strain>
    </source>
</reference>
<proteinExistence type="predicted"/>
<keyword evidence="2" id="KW-1133">Transmembrane helix</keyword>
<organism evidence="3 4">
    <name type="scientific">Fusarium circinatum</name>
    <name type="common">Pitch canker fungus</name>
    <name type="synonym">Gibberella circinata</name>
    <dbReference type="NCBI Taxonomy" id="48490"/>
    <lineage>
        <taxon>Eukaryota</taxon>
        <taxon>Fungi</taxon>
        <taxon>Dikarya</taxon>
        <taxon>Ascomycota</taxon>
        <taxon>Pezizomycotina</taxon>
        <taxon>Sordariomycetes</taxon>
        <taxon>Hypocreomycetidae</taxon>
        <taxon>Hypocreales</taxon>
        <taxon>Nectriaceae</taxon>
        <taxon>Fusarium</taxon>
        <taxon>Fusarium fujikuroi species complex</taxon>
    </lineage>
</organism>
<accession>A0A8H5X3K7</accession>
<evidence type="ECO:0000313" key="3">
    <source>
        <dbReference type="EMBL" id="KAF5680193.1"/>
    </source>
</evidence>
<dbReference type="EMBL" id="JAAQPE010000197">
    <property type="protein sequence ID" value="KAF5680193.1"/>
    <property type="molecule type" value="Genomic_DNA"/>
</dbReference>
<evidence type="ECO:0000256" key="2">
    <source>
        <dbReference type="SAM" id="Phobius"/>
    </source>
</evidence>
<reference evidence="4" key="1">
    <citation type="journal article" date="2020" name="BMC Genomics">
        <title>Correction to: Identification and distribution of gene clusters required for synthesis of sphingolipid metabolism inhibitors in diverse species of the filamentous fungus Fusarium.</title>
        <authorList>
            <person name="Kim H.S."/>
            <person name="Lohmar J.M."/>
            <person name="Busman M."/>
            <person name="Brown D.W."/>
            <person name="Naumann T.A."/>
            <person name="Divon H.H."/>
            <person name="Lysoe E."/>
            <person name="Uhlig S."/>
            <person name="Proctor R.H."/>
        </authorList>
    </citation>
    <scope>NUCLEOTIDE SEQUENCE [LARGE SCALE GENOMIC DNA]</scope>
    <source>
        <strain evidence="4">NRRL 25331</strain>
    </source>
</reference>
<protein>
    <submittedName>
        <fullName evidence="3">Uncharacterized protein</fullName>
    </submittedName>
</protein>
<keyword evidence="2" id="KW-0472">Membrane</keyword>
<sequence>MSRQELSYFDLVPQWQASNDATVGSQQETCVSGTSIMKVTGGYDSDSDGENGGPVIGNKRTVPAKRRQALHEKCITQDEMNKLESRLNRATILCTSLFCINIAISGAMFLNFIRKQ</sequence>
<keyword evidence="2" id="KW-0812">Transmembrane</keyword>
<evidence type="ECO:0000313" key="4">
    <source>
        <dbReference type="Proteomes" id="UP000572754"/>
    </source>
</evidence>
<feature type="region of interest" description="Disordered" evidence="1">
    <location>
        <begin position="41"/>
        <end position="60"/>
    </location>
</feature>
<gene>
    <name evidence="3" type="ORF">FCIRC_5904</name>
</gene>
<keyword evidence="4" id="KW-1185">Reference proteome</keyword>
<evidence type="ECO:0000256" key="1">
    <source>
        <dbReference type="SAM" id="MobiDB-lite"/>
    </source>
</evidence>
<comment type="caution">
    <text evidence="3">The sequence shown here is derived from an EMBL/GenBank/DDBJ whole genome shotgun (WGS) entry which is preliminary data.</text>
</comment>
<feature type="transmembrane region" description="Helical" evidence="2">
    <location>
        <begin position="90"/>
        <end position="113"/>
    </location>
</feature>
<dbReference type="AlphaFoldDB" id="A0A8H5X3K7"/>
<dbReference type="Proteomes" id="UP000572754">
    <property type="component" value="Unassembled WGS sequence"/>
</dbReference>